<protein>
    <submittedName>
        <fullName evidence="1">Uncharacterized protein</fullName>
    </submittedName>
</protein>
<accession>S4N4A2</accession>
<sequence length="36" mass="3664">MILGVGTVVVALLLPGRGKTADEPAEDKELESAGAR</sequence>
<evidence type="ECO:0000313" key="2">
    <source>
        <dbReference type="Proteomes" id="UP000015001"/>
    </source>
</evidence>
<dbReference type="HOGENOM" id="CLU_3358681_0_0_11"/>
<organism evidence="1 2">
    <name type="scientific">Streptomyces afghaniensis 772</name>
    <dbReference type="NCBI Taxonomy" id="1283301"/>
    <lineage>
        <taxon>Bacteria</taxon>
        <taxon>Bacillati</taxon>
        <taxon>Actinomycetota</taxon>
        <taxon>Actinomycetes</taxon>
        <taxon>Kitasatosporales</taxon>
        <taxon>Streptomycetaceae</taxon>
        <taxon>Streptomyces</taxon>
    </lineage>
</organism>
<name>S4N4A2_9ACTN</name>
<evidence type="ECO:0000313" key="1">
    <source>
        <dbReference type="EMBL" id="EPJ42832.1"/>
    </source>
</evidence>
<comment type="caution">
    <text evidence="1">The sequence shown here is derived from an EMBL/GenBank/DDBJ whole genome shotgun (WGS) entry which is preliminary data.</text>
</comment>
<keyword evidence="2" id="KW-1185">Reference proteome</keyword>
<dbReference type="EMBL" id="AOPY01000597">
    <property type="protein sequence ID" value="EPJ42832.1"/>
    <property type="molecule type" value="Genomic_DNA"/>
</dbReference>
<proteinExistence type="predicted"/>
<reference evidence="1 2" key="1">
    <citation type="submission" date="2013-02" db="EMBL/GenBank/DDBJ databases">
        <title>Draft Genome Sequence of Streptomyces afghaniensis, Which Produces Compounds of the Julimycin B-Complex.</title>
        <authorList>
            <person name="Gruening B.A."/>
            <person name="Praeg A."/>
            <person name="Erxleben A."/>
            <person name="Guenther S."/>
            <person name="Fiedler H.-P."/>
            <person name="Goodfellow M."/>
            <person name="Mueller M."/>
        </authorList>
    </citation>
    <scope>NUCLEOTIDE SEQUENCE [LARGE SCALE GENOMIC DNA]</scope>
    <source>
        <strain evidence="1 2">772</strain>
    </source>
</reference>
<dbReference type="AlphaFoldDB" id="S4N4A2"/>
<dbReference type="Proteomes" id="UP000015001">
    <property type="component" value="Unassembled WGS sequence"/>
</dbReference>
<gene>
    <name evidence="1" type="ORF">STAFG_0112</name>
</gene>